<feature type="non-terminal residue" evidence="1">
    <location>
        <position position="1"/>
    </location>
</feature>
<organism evidence="1 2">
    <name type="scientific">Agathobacter rectalis</name>
    <dbReference type="NCBI Taxonomy" id="39491"/>
    <lineage>
        <taxon>Bacteria</taxon>
        <taxon>Bacillati</taxon>
        <taxon>Bacillota</taxon>
        <taxon>Clostridia</taxon>
        <taxon>Lachnospirales</taxon>
        <taxon>Lachnospiraceae</taxon>
        <taxon>Agathobacter</taxon>
    </lineage>
</organism>
<feature type="non-terminal residue" evidence="1">
    <location>
        <position position="72"/>
    </location>
</feature>
<dbReference type="Proteomes" id="UP001197847">
    <property type="component" value="Unassembled WGS sequence"/>
</dbReference>
<name>A0AAW4WZT3_9FIRM</name>
<dbReference type="AlphaFoldDB" id="A0AAW4WZT3"/>
<reference evidence="1" key="1">
    <citation type="submission" date="2021-10" db="EMBL/GenBank/DDBJ databases">
        <title>Collection of gut derived symbiotic bacterial strains cultured from healthy donors.</title>
        <authorList>
            <person name="Lin H."/>
            <person name="Littmann E."/>
            <person name="Claire K."/>
            <person name="Pamer E."/>
        </authorList>
    </citation>
    <scope>NUCLEOTIDE SEQUENCE</scope>
    <source>
        <strain evidence="1">MSK.22.92</strain>
    </source>
</reference>
<dbReference type="Gene3D" id="3.20.20.80">
    <property type="entry name" value="Glycosidases"/>
    <property type="match status" value="1"/>
</dbReference>
<proteinExistence type="predicted"/>
<dbReference type="EMBL" id="JAJFBX010000525">
    <property type="protein sequence ID" value="MCC2749077.1"/>
    <property type="molecule type" value="Genomic_DNA"/>
</dbReference>
<gene>
    <name evidence="1" type="ORF">LK487_19085</name>
</gene>
<protein>
    <submittedName>
        <fullName evidence="1">Uncharacterized protein</fullName>
    </submittedName>
</protein>
<comment type="caution">
    <text evidence="1">The sequence shown here is derived from an EMBL/GenBank/DDBJ whole genome shotgun (WGS) entry which is preliminary data.</text>
</comment>
<evidence type="ECO:0000313" key="1">
    <source>
        <dbReference type="EMBL" id="MCC2749077.1"/>
    </source>
</evidence>
<sequence>KKELEEYLPTTIGDVGYYQHNTFWPTTPDILTAYVRDNGIAGHCVRAVLAALGSPSWGIYNGYELIENKQRP</sequence>
<accession>A0AAW4WZT3</accession>
<evidence type="ECO:0000313" key="2">
    <source>
        <dbReference type="Proteomes" id="UP001197847"/>
    </source>
</evidence>